<dbReference type="Pfam" id="PF17837">
    <property type="entry name" value="4PPT_N"/>
    <property type="match status" value="1"/>
</dbReference>
<dbReference type="Proteomes" id="UP000324288">
    <property type="component" value="Chromosome"/>
</dbReference>
<dbReference type="EMBL" id="LR584267">
    <property type="protein sequence ID" value="VHN99789.1"/>
    <property type="molecule type" value="Genomic_DNA"/>
</dbReference>
<dbReference type="PANTHER" id="PTHR38096">
    <property type="entry name" value="ENTEROBACTIN SYNTHASE COMPONENT D"/>
    <property type="match status" value="1"/>
</dbReference>
<proteinExistence type="predicted"/>
<feature type="domain" description="4'-phosphopantetheinyl transferase N-terminal" evidence="5">
    <location>
        <begin position="47"/>
        <end position="114"/>
    </location>
</feature>
<dbReference type="InterPro" id="IPR003542">
    <property type="entry name" value="Enbac_synth_compD-like"/>
</dbReference>
<name>A0A5E3ZV42_9ACTN</name>
<organism evidence="6 7">
    <name type="scientific">Lawsonella clevelandensis</name>
    <dbReference type="NCBI Taxonomy" id="1528099"/>
    <lineage>
        <taxon>Bacteria</taxon>
        <taxon>Bacillati</taxon>
        <taxon>Actinomycetota</taxon>
        <taxon>Actinomycetes</taxon>
        <taxon>Mycobacteriales</taxon>
        <taxon>Lawsonellaceae</taxon>
        <taxon>Lawsonella</taxon>
    </lineage>
</organism>
<dbReference type="AlphaFoldDB" id="A0A5E3ZV42"/>
<dbReference type="InterPro" id="IPR008278">
    <property type="entry name" value="4-PPantetheinyl_Trfase_dom"/>
</dbReference>
<evidence type="ECO:0000313" key="7">
    <source>
        <dbReference type="Proteomes" id="UP000324288"/>
    </source>
</evidence>
<keyword evidence="3" id="KW-0460">Magnesium</keyword>
<dbReference type="Gene3D" id="3.90.470.20">
    <property type="entry name" value="4'-phosphopantetheinyl transferase domain"/>
    <property type="match status" value="1"/>
</dbReference>
<dbReference type="GO" id="GO:0008897">
    <property type="term" value="F:holo-[acyl-carrier-protein] synthase activity"/>
    <property type="evidence" value="ECO:0007669"/>
    <property type="project" value="InterPro"/>
</dbReference>
<feature type="binding site" evidence="3">
    <location>
        <position position="126"/>
    </location>
    <ligand>
        <name>Mg(2+)</name>
        <dbReference type="ChEBI" id="CHEBI:18420"/>
    </ligand>
</feature>
<reference evidence="6 7" key="1">
    <citation type="submission" date="2019-04" db="EMBL/GenBank/DDBJ databases">
        <authorList>
            <person name="Seth-Smith MB H."/>
            <person name="Seth-Smith H."/>
        </authorList>
    </citation>
    <scope>NUCLEOTIDE SEQUENCE [LARGE SCALE GENOMIC DNA]</scope>
    <source>
        <strain evidence="6">USB-603019</strain>
    </source>
</reference>
<sequence length="260" mass="28324">MSQHLYTFYQLVSHLGHGVNGNCFCDDEDFTATSAAAAEALAQLLPAERELVAQAVPSRQWEFARTRLLAHELLSTLGYPRVDLLRDEQRAPLWPVGVCGALAHTHGFQCALVATTDRVLTLGLDAERAGPLPLDVLESIASPGERQHLSQQAAHLPLDTVLFSAKEALYKAWYPVTGAWLGFEDAELNLIVDSVTAKTSETTTYLSGSGRFTARVEEQVLALYEDTSPQCMEFAECSGVWVVEEGLIVTALVLPAPQVD</sequence>
<evidence type="ECO:0000313" key="6">
    <source>
        <dbReference type="EMBL" id="VHN99789.1"/>
    </source>
</evidence>
<protein>
    <submittedName>
        <fullName evidence="6">4'-phosphopantetheinyl transferase Npt</fullName>
    </submittedName>
</protein>
<accession>A0A5E3ZV42</accession>
<evidence type="ECO:0000259" key="5">
    <source>
        <dbReference type="Pfam" id="PF17837"/>
    </source>
</evidence>
<keyword evidence="1 6" id="KW-0808">Transferase</keyword>
<dbReference type="InterPro" id="IPR037143">
    <property type="entry name" value="4-PPantetheinyl_Trfase_dom_sf"/>
</dbReference>
<evidence type="ECO:0000256" key="1">
    <source>
        <dbReference type="ARBA" id="ARBA00022679"/>
    </source>
</evidence>
<comment type="cofactor">
    <cofactor evidence="3">
        <name>Mg(2+)</name>
        <dbReference type="ChEBI" id="CHEBI:18420"/>
    </cofactor>
</comment>
<keyword evidence="3" id="KW-0479">Metal-binding</keyword>
<dbReference type="GO" id="GO:0000287">
    <property type="term" value="F:magnesium ion binding"/>
    <property type="evidence" value="ECO:0007669"/>
    <property type="project" value="InterPro"/>
</dbReference>
<feature type="binding site" evidence="2">
    <location>
        <position position="67"/>
    </location>
    <ligand>
        <name>CoA</name>
        <dbReference type="ChEBI" id="CHEBI:57287"/>
    </ligand>
</feature>
<feature type="binding site" evidence="3">
    <location>
        <position position="127"/>
    </location>
    <ligand>
        <name>Mg(2+)</name>
        <dbReference type="ChEBI" id="CHEBI:18420"/>
    </ligand>
</feature>
<keyword evidence="7" id="KW-1185">Reference proteome</keyword>
<dbReference type="GO" id="GO:0009239">
    <property type="term" value="P:enterobactin biosynthetic process"/>
    <property type="evidence" value="ECO:0007669"/>
    <property type="project" value="InterPro"/>
</dbReference>
<gene>
    <name evidence="6" type="primary">npt</name>
    <name evidence="6" type="ORF">LC603019_00208</name>
</gene>
<dbReference type="GO" id="GO:0009366">
    <property type="term" value="C:enterobactin synthetase complex"/>
    <property type="evidence" value="ECO:0007669"/>
    <property type="project" value="InterPro"/>
</dbReference>
<feature type="binding site" evidence="2">
    <location>
        <position position="59"/>
    </location>
    <ligand>
        <name>CoA</name>
        <dbReference type="ChEBI" id="CHEBI:57287"/>
    </ligand>
</feature>
<dbReference type="PANTHER" id="PTHR38096:SF1">
    <property type="entry name" value="ENTEROBACTIN SYNTHASE COMPONENT D"/>
    <property type="match status" value="1"/>
</dbReference>
<feature type="domain" description="4'-phosphopantetheinyl transferase" evidence="4">
    <location>
        <begin position="122"/>
        <end position="199"/>
    </location>
</feature>
<dbReference type="PRINTS" id="PR01399">
    <property type="entry name" value="ENTSNTHTASED"/>
</dbReference>
<dbReference type="InterPro" id="IPR041354">
    <property type="entry name" value="4PPT_N"/>
</dbReference>
<feature type="binding site" evidence="2">
    <location>
        <position position="167"/>
    </location>
    <ligand>
        <name>CoA</name>
        <dbReference type="ChEBI" id="CHEBI:57287"/>
    </ligand>
</feature>
<dbReference type="RefSeq" id="WP_148417452.1">
    <property type="nucleotide sequence ID" value="NZ_CAJPTR010000009.1"/>
</dbReference>
<feature type="binding site" evidence="2">
    <location>
        <position position="171"/>
    </location>
    <ligand>
        <name>CoA</name>
        <dbReference type="ChEBI" id="CHEBI:57287"/>
    </ligand>
</feature>
<evidence type="ECO:0000256" key="2">
    <source>
        <dbReference type="PIRSR" id="PIRSR603542-1"/>
    </source>
</evidence>
<evidence type="ECO:0000256" key="3">
    <source>
        <dbReference type="PIRSR" id="PIRSR603542-2"/>
    </source>
</evidence>
<feature type="binding site" evidence="3">
    <location>
        <position position="125"/>
    </location>
    <ligand>
        <name>Mg(2+)</name>
        <dbReference type="ChEBI" id="CHEBI:18420"/>
    </ligand>
</feature>
<feature type="binding site" evidence="2">
    <location>
        <position position="125"/>
    </location>
    <ligand>
        <name>CoA</name>
        <dbReference type="ChEBI" id="CHEBI:57287"/>
    </ligand>
</feature>
<dbReference type="GO" id="GO:0005886">
    <property type="term" value="C:plasma membrane"/>
    <property type="evidence" value="ECO:0007669"/>
    <property type="project" value="TreeGrafter"/>
</dbReference>
<dbReference type="Pfam" id="PF01648">
    <property type="entry name" value="ACPS"/>
    <property type="match status" value="1"/>
</dbReference>
<evidence type="ECO:0000259" key="4">
    <source>
        <dbReference type="Pfam" id="PF01648"/>
    </source>
</evidence>
<feature type="binding site" evidence="2">
    <location>
        <position position="181"/>
    </location>
    <ligand>
        <name>CoA</name>
        <dbReference type="ChEBI" id="CHEBI:57287"/>
    </ligand>
</feature>
<dbReference type="SUPFAM" id="SSF56214">
    <property type="entry name" value="4'-phosphopantetheinyl transferase"/>
    <property type="match status" value="1"/>
</dbReference>